<dbReference type="Proteomes" id="UP000007065">
    <property type="component" value="Chromosome"/>
</dbReference>
<evidence type="ECO:0000256" key="1">
    <source>
        <dbReference type="SAM" id="Phobius"/>
    </source>
</evidence>
<dbReference type="STRING" id="347257.MAG3580"/>
<keyword evidence="1" id="KW-0812">Transmembrane</keyword>
<feature type="transmembrane region" description="Helical" evidence="1">
    <location>
        <begin position="244"/>
        <end position="268"/>
    </location>
</feature>
<keyword evidence="1" id="KW-0472">Membrane</keyword>
<gene>
    <name evidence="2" type="ordered locus">MAG3580</name>
</gene>
<feature type="transmembrane region" description="Helical" evidence="1">
    <location>
        <begin position="87"/>
        <end position="107"/>
    </location>
</feature>
<proteinExistence type="predicted"/>
<feature type="transmembrane region" description="Helical" evidence="1">
    <location>
        <begin position="177"/>
        <end position="194"/>
    </location>
</feature>
<dbReference type="AlphaFoldDB" id="A5IYE7"/>
<keyword evidence="1" id="KW-1133">Transmembrane helix</keyword>
<feature type="transmembrane region" description="Helical" evidence="1">
    <location>
        <begin position="20"/>
        <end position="41"/>
    </location>
</feature>
<feature type="transmembrane region" description="Helical" evidence="1">
    <location>
        <begin position="146"/>
        <end position="165"/>
    </location>
</feature>
<name>A5IYE7_MYCAP</name>
<dbReference type="HOGENOM" id="CLU_914718_0_0_14"/>
<protein>
    <submittedName>
        <fullName evidence="2">Uncharacterized protein</fullName>
    </submittedName>
</protein>
<evidence type="ECO:0000313" key="2">
    <source>
        <dbReference type="EMBL" id="CAL59056.1"/>
    </source>
</evidence>
<feature type="transmembrane region" description="Helical" evidence="1">
    <location>
        <begin position="114"/>
        <end position="134"/>
    </location>
</feature>
<feature type="transmembrane region" description="Helical" evidence="1">
    <location>
        <begin position="48"/>
        <end position="67"/>
    </location>
</feature>
<evidence type="ECO:0000313" key="3">
    <source>
        <dbReference type="Proteomes" id="UP000007065"/>
    </source>
</evidence>
<accession>A5IYE7</accession>
<keyword evidence="3" id="KW-1185">Reference proteome</keyword>
<dbReference type="GeneID" id="93358116"/>
<organism evidence="2 3">
    <name type="scientific">Mycoplasmopsis agalactiae (strain NCTC 10123 / CIP 59.7 / PG2)</name>
    <name type="common">Mycoplasma agalactiae</name>
    <dbReference type="NCBI Taxonomy" id="347257"/>
    <lineage>
        <taxon>Bacteria</taxon>
        <taxon>Bacillati</taxon>
        <taxon>Mycoplasmatota</taxon>
        <taxon>Mycoplasmoidales</taxon>
        <taxon>Metamycoplasmataceae</taxon>
        <taxon>Mycoplasmopsis</taxon>
    </lineage>
</organism>
<dbReference type="KEGG" id="maa:MAG3580"/>
<dbReference type="EMBL" id="CU179680">
    <property type="protein sequence ID" value="CAL59056.1"/>
    <property type="molecule type" value="Genomic_DNA"/>
</dbReference>
<reference evidence="3" key="1">
    <citation type="journal article" date="2007" name="PLoS Genet.">
        <title>Being pathogenic, plastic, and sexual while living with a nearly minimal bacterial genome.</title>
        <authorList>
            <person name="Sirand-Pugnet P."/>
            <person name="Lartigue C."/>
            <person name="Marenda M."/>
            <person name="Jacob D."/>
            <person name="Barre A."/>
            <person name="Barbe V."/>
            <person name="Schenowitz C."/>
            <person name="Mangenot S."/>
            <person name="Couloux A."/>
            <person name="Segurens B."/>
            <person name="de Daruvar A."/>
            <person name="Blanchard A."/>
            <person name="Citti C."/>
        </authorList>
    </citation>
    <scope>NUCLEOTIDE SEQUENCE [LARGE SCALE GENOMIC DNA]</scope>
    <source>
        <strain evidence="3">PG2</strain>
    </source>
</reference>
<sequence>MWVKFNDWYNQVVEVPKIFGLNHILFICAAIALTIFLLFVFQSASRNVVRGAIIFVWIFIFLSELIFRQFGQIAWMKVHDGAKYNLAYVPVQIVSLYFWVLPFYFFIPNKKWEAAMLPFIGISGLTIGAILLVYPAVVFSNNTPNNVYYMFQSALTFSLGCYLILKGKLPLRSWRTYVYHIVFMVSIFVAAVILNEVVYAATSNEAVHRGINFMYLSHRVKPLPYYKDMVDLKIITDTKENARLFVTAFVLGLVILPIAPYMLFFILFRPFVKAIDDVIASSAKSEKDKANSKNEDVELKKAMA</sequence>
<dbReference type="RefSeq" id="WP_011949531.1">
    <property type="nucleotide sequence ID" value="NC_009497.1"/>
</dbReference>